<accession>A0A558ATR5</accession>
<evidence type="ECO:0000313" key="4">
    <source>
        <dbReference type="Proteomes" id="UP000315103"/>
    </source>
</evidence>
<keyword evidence="4" id="KW-1185">Reference proteome</keyword>
<dbReference type="Proteomes" id="UP000315103">
    <property type="component" value="Unassembled WGS sequence"/>
</dbReference>
<evidence type="ECO:0000313" key="3">
    <source>
        <dbReference type="EMBL" id="TVT27649.1"/>
    </source>
</evidence>
<feature type="domain" description="N-acetyltransferase" evidence="2">
    <location>
        <begin position="1"/>
        <end position="151"/>
    </location>
</feature>
<dbReference type="GO" id="GO:0008080">
    <property type="term" value="F:N-acetyltransferase activity"/>
    <property type="evidence" value="ECO:0007669"/>
    <property type="project" value="InterPro"/>
</dbReference>
<sequence>MDNIDEIHIRQIREDERVPMALLRIADPSEQQICSYLAKSDCYVAEMDGEIIGVCVAGETSRDAIEIYNIAVTEGHQGKGLGKHLLMDAVERYAQSGWKSIEIGTGNSSIGQLALYQKCGFRIDGIIHNFFVDNYEDHIYENGIWCRDMIRLKRAL</sequence>
<dbReference type="OrthoDB" id="162775at2"/>
<evidence type="ECO:0000256" key="1">
    <source>
        <dbReference type="ARBA" id="ARBA00022679"/>
    </source>
</evidence>
<comment type="caution">
    <text evidence="3">The sequence shown here is derived from an EMBL/GenBank/DDBJ whole genome shotgun (WGS) entry which is preliminary data.</text>
</comment>
<gene>
    <name evidence="3" type="ORF">FO441_08040</name>
</gene>
<dbReference type="InterPro" id="IPR050769">
    <property type="entry name" value="NAT_camello-type"/>
</dbReference>
<dbReference type="PROSITE" id="PS51186">
    <property type="entry name" value="GNAT"/>
    <property type="match status" value="1"/>
</dbReference>
<dbReference type="InterPro" id="IPR016181">
    <property type="entry name" value="Acyl_CoA_acyltransferase"/>
</dbReference>
<dbReference type="PANTHER" id="PTHR13947">
    <property type="entry name" value="GNAT FAMILY N-ACETYLTRANSFERASE"/>
    <property type="match status" value="1"/>
</dbReference>
<organism evidence="3 4">
    <name type="scientific">Salinicoccus cyprini</name>
    <dbReference type="NCBI Taxonomy" id="2493691"/>
    <lineage>
        <taxon>Bacteria</taxon>
        <taxon>Bacillati</taxon>
        <taxon>Bacillota</taxon>
        <taxon>Bacilli</taxon>
        <taxon>Bacillales</taxon>
        <taxon>Staphylococcaceae</taxon>
        <taxon>Salinicoccus</taxon>
    </lineage>
</organism>
<dbReference type="PANTHER" id="PTHR13947:SF37">
    <property type="entry name" value="LD18367P"/>
    <property type="match status" value="1"/>
</dbReference>
<dbReference type="Gene3D" id="3.40.630.30">
    <property type="match status" value="1"/>
</dbReference>
<name>A0A558ATR5_9STAP</name>
<reference evidence="3 4" key="1">
    <citation type="submission" date="2019-07" db="EMBL/GenBank/DDBJ databases">
        <title>Salinicoccus cyprini sp. nov., isolated from gastro-intestinal tract of mirror carp, Cyprinus carpio var. specularis, collected from Gobind Sagar Reservoir, Himachal Pradesh, India.</title>
        <authorList>
            <person name="Talwar C."/>
            <person name="Singh A.K."/>
            <person name="Lal R."/>
            <person name="Negi R.K."/>
        </authorList>
    </citation>
    <scope>NUCLEOTIDE SEQUENCE [LARGE SCALE GENOMIC DNA]</scope>
    <source>
        <strain evidence="3 4">CT19</strain>
    </source>
</reference>
<dbReference type="InterPro" id="IPR000182">
    <property type="entry name" value="GNAT_dom"/>
</dbReference>
<protein>
    <submittedName>
        <fullName evidence="3">GNAT family N-acetyltransferase</fullName>
    </submittedName>
</protein>
<proteinExistence type="predicted"/>
<dbReference type="AlphaFoldDB" id="A0A558ATR5"/>
<dbReference type="Pfam" id="PF00583">
    <property type="entry name" value="Acetyltransf_1"/>
    <property type="match status" value="1"/>
</dbReference>
<evidence type="ECO:0000259" key="2">
    <source>
        <dbReference type="PROSITE" id="PS51186"/>
    </source>
</evidence>
<keyword evidence="1 3" id="KW-0808">Transferase</keyword>
<dbReference type="CDD" id="cd04301">
    <property type="entry name" value="NAT_SF"/>
    <property type="match status" value="1"/>
</dbReference>
<dbReference type="SUPFAM" id="SSF55729">
    <property type="entry name" value="Acyl-CoA N-acyltransferases (Nat)"/>
    <property type="match status" value="1"/>
</dbReference>
<dbReference type="EMBL" id="VMSJ01000003">
    <property type="protein sequence ID" value="TVT27649.1"/>
    <property type="molecule type" value="Genomic_DNA"/>
</dbReference>
<dbReference type="RefSeq" id="WP_145288407.1">
    <property type="nucleotide sequence ID" value="NZ_VMSJ01000003.1"/>
</dbReference>